<dbReference type="PANTHER" id="PTHR42760:SF133">
    <property type="entry name" value="3-OXOACYL-[ACYL-CARRIER-PROTEIN] REDUCTASE"/>
    <property type="match status" value="1"/>
</dbReference>
<dbReference type="Pfam" id="PF13561">
    <property type="entry name" value="adh_short_C2"/>
    <property type="match status" value="1"/>
</dbReference>
<dbReference type="PANTHER" id="PTHR42760">
    <property type="entry name" value="SHORT-CHAIN DEHYDROGENASES/REDUCTASES FAMILY MEMBER"/>
    <property type="match status" value="1"/>
</dbReference>
<sequence length="260" mass="27781">MNQTISIRGKRVALTGACGFLGLSLARALVNEGASVIALDILSPTEGKARLAAANADATYFQCDITDESALHEAADQIKEKFTGIDVLINNAAFNPRVEDGGNNGITFENYPIEKWEKELRVNLTGIMLVCRTLYPLMGSGASIINIASIYGVVAPDQRIYPAGFEKPAVYGASKAAVLNITKYLATLWGKNGVRVNAIVFGGFENDQSPEFVKRYSEKTPLGRMAKPEEASGIVIFLASDASSYATGSIVTVDGGFTAW</sequence>
<dbReference type="SUPFAM" id="SSF51735">
    <property type="entry name" value="NAD(P)-binding Rossmann-fold domains"/>
    <property type="match status" value="1"/>
</dbReference>
<dbReference type="Proteomes" id="UP000178427">
    <property type="component" value="Unassembled WGS sequence"/>
</dbReference>
<accession>A0A1F6EJV0</accession>
<evidence type="ECO:0000256" key="2">
    <source>
        <dbReference type="ARBA" id="ARBA00023002"/>
    </source>
</evidence>
<evidence type="ECO:0008006" key="6">
    <source>
        <dbReference type="Google" id="ProtNLM"/>
    </source>
</evidence>
<evidence type="ECO:0000313" key="5">
    <source>
        <dbReference type="Proteomes" id="UP000178427"/>
    </source>
</evidence>
<dbReference type="Gene3D" id="3.40.50.720">
    <property type="entry name" value="NAD(P)-binding Rossmann-like Domain"/>
    <property type="match status" value="1"/>
</dbReference>
<organism evidence="4 5">
    <name type="scientific">Candidatus Kaiserbacteria bacterium RIFCSPLOWO2_01_FULL_54_20</name>
    <dbReference type="NCBI Taxonomy" id="1798513"/>
    <lineage>
        <taxon>Bacteria</taxon>
        <taxon>Candidatus Kaiseribacteriota</taxon>
    </lineage>
</organism>
<evidence type="ECO:0000313" key="4">
    <source>
        <dbReference type="EMBL" id="OGG73887.1"/>
    </source>
</evidence>
<reference evidence="4 5" key="1">
    <citation type="journal article" date="2016" name="Nat. Commun.">
        <title>Thousands of microbial genomes shed light on interconnected biogeochemical processes in an aquifer system.</title>
        <authorList>
            <person name="Anantharaman K."/>
            <person name="Brown C.T."/>
            <person name="Hug L.A."/>
            <person name="Sharon I."/>
            <person name="Castelle C.J."/>
            <person name="Probst A.J."/>
            <person name="Thomas B.C."/>
            <person name="Singh A."/>
            <person name="Wilkins M.J."/>
            <person name="Karaoz U."/>
            <person name="Brodie E.L."/>
            <person name="Williams K.H."/>
            <person name="Hubbard S.S."/>
            <person name="Banfield J.F."/>
        </authorList>
    </citation>
    <scope>NUCLEOTIDE SEQUENCE [LARGE SCALE GENOMIC DNA]</scope>
</reference>
<gene>
    <name evidence="4" type="ORF">A3A40_02655</name>
</gene>
<proteinExistence type="inferred from homology"/>
<dbReference type="PRINTS" id="PR00081">
    <property type="entry name" value="GDHRDH"/>
</dbReference>
<name>A0A1F6EJV0_9BACT</name>
<dbReference type="GO" id="GO:0016616">
    <property type="term" value="F:oxidoreductase activity, acting on the CH-OH group of donors, NAD or NADP as acceptor"/>
    <property type="evidence" value="ECO:0007669"/>
    <property type="project" value="TreeGrafter"/>
</dbReference>
<keyword evidence="3" id="KW-0732">Signal</keyword>
<feature type="chain" id="PRO_5009524173" description="Short-chain dehydrogenase" evidence="3">
    <location>
        <begin position="29"/>
        <end position="260"/>
    </location>
</feature>
<dbReference type="EMBL" id="MFMA01000027">
    <property type="protein sequence ID" value="OGG73887.1"/>
    <property type="molecule type" value="Genomic_DNA"/>
</dbReference>
<dbReference type="InterPro" id="IPR036291">
    <property type="entry name" value="NAD(P)-bd_dom_sf"/>
</dbReference>
<keyword evidence="2" id="KW-0560">Oxidoreductase</keyword>
<protein>
    <recommendedName>
        <fullName evidence="6">Short-chain dehydrogenase</fullName>
    </recommendedName>
</protein>
<dbReference type="FunFam" id="3.40.50.720:FF:000084">
    <property type="entry name" value="Short-chain dehydrogenase reductase"/>
    <property type="match status" value="1"/>
</dbReference>
<dbReference type="STRING" id="1798513.A3A40_02655"/>
<dbReference type="AlphaFoldDB" id="A0A1F6EJV0"/>
<dbReference type="InterPro" id="IPR002347">
    <property type="entry name" value="SDR_fam"/>
</dbReference>
<evidence type="ECO:0000256" key="3">
    <source>
        <dbReference type="SAM" id="SignalP"/>
    </source>
</evidence>
<feature type="signal peptide" evidence="3">
    <location>
        <begin position="1"/>
        <end position="28"/>
    </location>
</feature>
<comment type="similarity">
    <text evidence="1">Belongs to the short-chain dehydrogenases/reductases (SDR) family.</text>
</comment>
<dbReference type="PRINTS" id="PR00080">
    <property type="entry name" value="SDRFAMILY"/>
</dbReference>
<evidence type="ECO:0000256" key="1">
    <source>
        <dbReference type="ARBA" id="ARBA00006484"/>
    </source>
</evidence>
<comment type="caution">
    <text evidence="4">The sequence shown here is derived from an EMBL/GenBank/DDBJ whole genome shotgun (WGS) entry which is preliminary data.</text>
</comment>